<dbReference type="Gene3D" id="3.40.50.150">
    <property type="entry name" value="Vaccinia Virus protein VP39"/>
    <property type="match status" value="1"/>
</dbReference>
<feature type="domain" description="PRMT5 oligomerisation" evidence="11">
    <location>
        <begin position="506"/>
        <end position="706"/>
    </location>
</feature>
<dbReference type="Gene3D" id="2.70.160.11">
    <property type="entry name" value="Hnrnp arginine n-methyltransferase1"/>
    <property type="match status" value="1"/>
</dbReference>
<keyword evidence="13" id="KW-1185">Reference proteome</keyword>
<dbReference type="InterPro" id="IPR035247">
    <property type="entry name" value="PRMT5_TIM"/>
</dbReference>
<dbReference type="Pfam" id="PF17286">
    <property type="entry name" value="PRMT5_C"/>
    <property type="match status" value="1"/>
</dbReference>
<evidence type="ECO:0000256" key="3">
    <source>
        <dbReference type="ARBA" id="ARBA00022691"/>
    </source>
</evidence>
<feature type="binding site" evidence="6">
    <location>
        <position position="425"/>
    </location>
    <ligand>
        <name>S-adenosyl-L-methionine</name>
        <dbReference type="ChEBI" id="CHEBI:59789"/>
    </ligand>
</feature>
<feature type="site" description="Critical for specifying symmetric addition of methyl groups" evidence="7">
    <location>
        <position position="352"/>
    </location>
</feature>
<dbReference type="GO" id="GO:0006355">
    <property type="term" value="P:regulation of DNA-templated transcription"/>
    <property type="evidence" value="ECO:0007669"/>
    <property type="project" value="TreeGrafter"/>
</dbReference>
<dbReference type="GO" id="GO:0005829">
    <property type="term" value="C:cytosol"/>
    <property type="evidence" value="ECO:0007669"/>
    <property type="project" value="TreeGrafter"/>
</dbReference>
<proteinExistence type="inferred from homology"/>
<dbReference type="GO" id="GO:0032259">
    <property type="term" value="P:methylation"/>
    <property type="evidence" value="ECO:0007669"/>
    <property type="project" value="UniProtKB-KW"/>
</dbReference>
<evidence type="ECO:0000256" key="4">
    <source>
        <dbReference type="PIRNR" id="PIRNR015894"/>
    </source>
</evidence>
<dbReference type="InterPro" id="IPR035075">
    <property type="entry name" value="PRMT5"/>
</dbReference>
<dbReference type="PIRSF" id="PIRSF015894">
    <property type="entry name" value="Skb1_MeTrfase"/>
    <property type="match status" value="1"/>
</dbReference>
<feature type="active site" description="Proton donor/acceptor" evidence="5">
    <location>
        <position position="483"/>
    </location>
</feature>
<dbReference type="PANTHER" id="PTHR10738">
    <property type="entry name" value="PROTEIN ARGININE N-METHYLTRANSFERASE 5"/>
    <property type="match status" value="1"/>
</dbReference>
<evidence type="ECO:0000256" key="2">
    <source>
        <dbReference type="ARBA" id="ARBA00022679"/>
    </source>
</evidence>
<evidence type="ECO:0000259" key="9">
    <source>
        <dbReference type="Pfam" id="PF05185"/>
    </source>
</evidence>
<dbReference type="Pfam" id="PF17285">
    <property type="entry name" value="PRMT5_TIM"/>
    <property type="match status" value="1"/>
</dbReference>
<feature type="domain" description="PRMT5 arginine-N-methyltransferase" evidence="9">
    <location>
        <begin position="326"/>
        <end position="503"/>
    </location>
</feature>
<feature type="binding site" evidence="6">
    <location>
        <begin position="358"/>
        <end position="359"/>
    </location>
    <ligand>
        <name>S-adenosyl-L-methionine</name>
        <dbReference type="ChEBI" id="CHEBI:59789"/>
    </ligand>
</feature>
<keyword evidence="2 4" id="KW-0808">Transferase</keyword>
<sequence>MTVIEGQSACQGTSGDAENATKNSQNDEARARINVGWMTTPNDVIENLDTRVVEFSTALGKFQYSFVGYPIGGVVRSFWKYSRNEEPPLINLPDMQLQNHLWETYFSGQVSSWIDCDSKDEHLARLSEEELLKELNYVCYLGLRTIIVELKHVKSPRLASVLNRWVWTKHANFTIWVFVPTSVQTIGGELEDVWSVWADFRSQCANYCSLKLQVGIHITSDLDDEFTDKKFVDRWKAEPVGAMIIDSDAFITDPVTGVATLSQPHAVAIRGIWMNDSIRLLIRDVGSLSKHSNTLKMEYARAARNTVKDVSWIRSKAECSDYPDTNIDYTDILQAPLQPLADNLDSCVYNTFEQDPIKYQKYKEAVELALRDFGESSAHPNSVVVYVLGAGRGPLVSACYEAESAYNEKYRAKKDRLKIKMFVVEKNTNAVVTLRYMNVKAWKERARIVESDMRSLPQKSIELGLDQPDIIVSELLGSFGDNELSPECLDGVTPFLKPTTISIPQKYTSYAAPIMSLNMYQTILSTSPNFWNRGICGHGRDGPELTSRGSFLQRYPQGSDVSNLDQIYVVYLRQFCPLALPKEVFSFEHPNFENVSNDRKALIEFDIDRPADIMGFAGYFDMVLYKDVMLSILPSTYSKGMISWFPAVIPLRDLLRVSNGDKIRFLIERKSDEHGVWYEWCVERQGANGEKEQTPLQNQNGQSYYMRQ</sequence>
<dbReference type="InterPro" id="IPR025799">
    <property type="entry name" value="Arg_MeTrfase"/>
</dbReference>
<dbReference type="PANTHER" id="PTHR10738:SF0">
    <property type="entry name" value="PROTEIN ARGININE N-METHYLTRANSFERASE 5"/>
    <property type="match status" value="1"/>
</dbReference>
<dbReference type="EMBL" id="CAJGYM010000015">
    <property type="protein sequence ID" value="CAD6190319.1"/>
    <property type="molecule type" value="Genomic_DNA"/>
</dbReference>
<feature type="binding site" evidence="6">
    <location>
        <begin position="452"/>
        <end position="453"/>
    </location>
    <ligand>
        <name>S-adenosyl-L-methionine</name>
        <dbReference type="ChEBI" id="CHEBI:59789"/>
    </ligand>
</feature>
<evidence type="ECO:0000259" key="10">
    <source>
        <dbReference type="Pfam" id="PF17285"/>
    </source>
</evidence>
<dbReference type="Proteomes" id="UP000835052">
    <property type="component" value="Unassembled WGS sequence"/>
</dbReference>
<dbReference type="SUPFAM" id="SSF53335">
    <property type="entry name" value="S-adenosyl-L-methionine-dependent methyltransferases"/>
    <property type="match status" value="1"/>
</dbReference>
<evidence type="ECO:0000256" key="7">
    <source>
        <dbReference type="PIRSR" id="PIRSR015894-3"/>
    </source>
</evidence>
<dbReference type="InterPro" id="IPR035248">
    <property type="entry name" value="PRMT5_C"/>
</dbReference>
<feature type="region of interest" description="Disordered" evidence="8">
    <location>
        <begin position="689"/>
        <end position="708"/>
    </location>
</feature>
<feature type="region of interest" description="Disordered" evidence="8">
    <location>
        <begin position="1"/>
        <end position="26"/>
    </location>
</feature>
<comment type="caution">
    <text evidence="12">The sequence shown here is derived from an EMBL/GenBank/DDBJ whole genome shotgun (WGS) entry which is preliminary data.</text>
</comment>
<organism evidence="12 13">
    <name type="scientific">Caenorhabditis auriculariae</name>
    <dbReference type="NCBI Taxonomy" id="2777116"/>
    <lineage>
        <taxon>Eukaryota</taxon>
        <taxon>Metazoa</taxon>
        <taxon>Ecdysozoa</taxon>
        <taxon>Nematoda</taxon>
        <taxon>Chromadorea</taxon>
        <taxon>Rhabditida</taxon>
        <taxon>Rhabditina</taxon>
        <taxon>Rhabditomorpha</taxon>
        <taxon>Rhabditoidea</taxon>
        <taxon>Rhabditidae</taxon>
        <taxon>Peloderinae</taxon>
        <taxon>Caenorhabditis</taxon>
    </lineage>
</organism>
<feature type="compositionally biased region" description="Polar residues" evidence="8">
    <location>
        <begin position="8"/>
        <end position="24"/>
    </location>
</feature>
<protein>
    <recommendedName>
        <fullName evidence="4">Protein arginine N-methyltransferase</fullName>
    </recommendedName>
</protein>
<dbReference type="FunFam" id="2.70.160.11:FF:000028">
    <property type="entry name" value="Protein arginine N-methyltransferase 5"/>
    <property type="match status" value="1"/>
</dbReference>
<feature type="binding site" evidence="6">
    <location>
        <position position="349"/>
    </location>
    <ligand>
        <name>S-adenosyl-L-methionine</name>
        <dbReference type="ChEBI" id="CHEBI:59789"/>
    </ligand>
</feature>
<evidence type="ECO:0000256" key="5">
    <source>
        <dbReference type="PIRSR" id="PIRSR015894-1"/>
    </source>
</evidence>
<dbReference type="PROSITE" id="PS51678">
    <property type="entry name" value="SAM_MT_PRMT"/>
    <property type="match status" value="1"/>
</dbReference>
<evidence type="ECO:0000256" key="6">
    <source>
        <dbReference type="PIRSR" id="PIRSR015894-2"/>
    </source>
</evidence>
<evidence type="ECO:0000313" key="13">
    <source>
        <dbReference type="Proteomes" id="UP000835052"/>
    </source>
</evidence>
<dbReference type="GO" id="GO:0016274">
    <property type="term" value="F:protein-arginine N-methyltransferase activity"/>
    <property type="evidence" value="ECO:0007669"/>
    <property type="project" value="InterPro"/>
</dbReference>
<keyword evidence="3 4" id="KW-0949">S-adenosyl-L-methionine</keyword>
<feature type="domain" description="PRMT5 TIM barrel" evidence="10">
    <location>
        <begin position="64"/>
        <end position="299"/>
    </location>
</feature>
<feature type="active site" description="Proton donor/acceptor" evidence="5">
    <location>
        <position position="474"/>
    </location>
</feature>
<feature type="compositionally biased region" description="Polar residues" evidence="8">
    <location>
        <begin position="694"/>
        <end position="708"/>
    </location>
</feature>
<dbReference type="InterPro" id="IPR029063">
    <property type="entry name" value="SAM-dependent_MTases_sf"/>
</dbReference>
<name>A0A8S1H3R4_9PELO</name>
<evidence type="ECO:0000259" key="11">
    <source>
        <dbReference type="Pfam" id="PF17286"/>
    </source>
</evidence>
<accession>A0A8S1H3R4</accession>
<dbReference type="AlphaFoldDB" id="A0A8S1H3R4"/>
<evidence type="ECO:0000313" key="12">
    <source>
        <dbReference type="EMBL" id="CAD6190319.1"/>
    </source>
</evidence>
<dbReference type="Gene3D" id="3.20.20.150">
    <property type="entry name" value="Divalent-metal-dependent TIM barrel enzymes"/>
    <property type="match status" value="1"/>
</dbReference>
<dbReference type="OrthoDB" id="1368803at2759"/>
<gene>
    <name evidence="12" type="ORF">CAUJ_LOCUS6238</name>
</gene>
<keyword evidence="1 4" id="KW-0489">Methyltransferase</keyword>
<reference evidence="12" key="1">
    <citation type="submission" date="2020-10" db="EMBL/GenBank/DDBJ databases">
        <authorList>
            <person name="Kikuchi T."/>
        </authorList>
    </citation>
    <scope>NUCLEOTIDE SEQUENCE</scope>
    <source>
        <strain evidence="12">NKZ352</strain>
    </source>
</reference>
<dbReference type="GO" id="GO:0005634">
    <property type="term" value="C:nucleus"/>
    <property type="evidence" value="ECO:0007669"/>
    <property type="project" value="TreeGrafter"/>
</dbReference>
<dbReference type="Pfam" id="PF05185">
    <property type="entry name" value="PRMT5"/>
    <property type="match status" value="1"/>
</dbReference>
<dbReference type="InterPro" id="IPR007857">
    <property type="entry name" value="Arg_MeTrfase_PRMT5"/>
</dbReference>
<evidence type="ECO:0000256" key="8">
    <source>
        <dbReference type="SAM" id="MobiDB-lite"/>
    </source>
</evidence>
<comment type="similarity">
    <text evidence="4">Belongs to the class I-like SAM-binding methyltransferase superfamily.</text>
</comment>
<evidence type="ECO:0000256" key="1">
    <source>
        <dbReference type="ARBA" id="ARBA00022603"/>
    </source>
</evidence>